<protein>
    <submittedName>
        <fullName evidence="3">Similar to Probable 4-hydroxy-2-oxoglutarate aldolase, mitochondrial acc. no. Q5BD77</fullName>
    </submittedName>
</protein>
<dbReference type="InterPro" id="IPR002220">
    <property type="entry name" value="DapA-like"/>
</dbReference>
<dbReference type="PANTHER" id="PTHR12128">
    <property type="entry name" value="DIHYDRODIPICOLINATE SYNTHASE"/>
    <property type="match status" value="1"/>
</dbReference>
<keyword evidence="4" id="KW-1185">Reference proteome</keyword>
<dbReference type="Proteomes" id="UP000018144">
    <property type="component" value="Unassembled WGS sequence"/>
</dbReference>
<dbReference type="AlphaFoldDB" id="U4LGA8"/>
<keyword evidence="2" id="KW-0704">Schiff base</keyword>
<dbReference type="InterPro" id="IPR013785">
    <property type="entry name" value="Aldolase_TIM"/>
</dbReference>
<dbReference type="PANTHER" id="PTHR12128:SF68">
    <property type="entry name" value="DIHYDRODIPICOLINATE SYNTHETASE"/>
    <property type="match status" value="1"/>
</dbReference>
<dbReference type="SUPFAM" id="SSF51569">
    <property type="entry name" value="Aldolase"/>
    <property type="match status" value="1"/>
</dbReference>
<proteinExistence type="predicted"/>
<dbReference type="eggNOG" id="ENOG502RFPT">
    <property type="taxonomic scope" value="Eukaryota"/>
</dbReference>
<dbReference type="Gene3D" id="3.20.20.70">
    <property type="entry name" value="Aldolase class I"/>
    <property type="match status" value="1"/>
</dbReference>
<reference evidence="3 4" key="1">
    <citation type="journal article" date="2013" name="PLoS Genet.">
        <title>The genome and development-dependent transcriptomes of Pyronema confluens: a window into fungal evolution.</title>
        <authorList>
            <person name="Traeger S."/>
            <person name="Altegoer F."/>
            <person name="Freitag M."/>
            <person name="Gabaldon T."/>
            <person name="Kempken F."/>
            <person name="Kumar A."/>
            <person name="Marcet-Houben M."/>
            <person name="Poggeler S."/>
            <person name="Stajich J.E."/>
            <person name="Nowrousian M."/>
        </authorList>
    </citation>
    <scope>NUCLEOTIDE SEQUENCE [LARGE SCALE GENOMIC DNA]</scope>
    <source>
        <strain evidence="4">CBS 100304</strain>
        <tissue evidence="3">Vegetative mycelium</tissue>
    </source>
</reference>
<dbReference type="STRING" id="1076935.U4LGA8"/>
<evidence type="ECO:0000256" key="2">
    <source>
        <dbReference type="ARBA" id="ARBA00023270"/>
    </source>
</evidence>
<sequence>MSSAPPAGIFVPVPTFFVKRDSPSYNSVAPPIDIETQVAHGIFLAKRGIRGLVLLGSTGEAIHLTRTERQILIKSVRDGMAQNGFPDFPLMAGTATQNIEETIDLLNESAAAGANFGLVLAPGYFAGATSQEGLVAWFTAVADKSSIPILIYHYPAVSNNVVLTPATIRTLAAHPNIVGAKFSHGDISVHGQVGSDPEIDHQHFTLFTGLGQHLFPAMQVGVAGAIDGLAGFFPATVVRLFEVASAETFGPNERKEAQLLQLAVSRGEDLVVKWGTVGIKEACSRIHGFGDRDGTRLPLKGGLPGGDDEWKKWEEIMAALARLEEAIVEMRSA</sequence>
<dbReference type="Pfam" id="PF00701">
    <property type="entry name" value="DHDPS"/>
    <property type="match status" value="1"/>
</dbReference>
<dbReference type="OrthoDB" id="191315at2759"/>
<gene>
    <name evidence="3" type="ORF">PCON_10248</name>
</gene>
<evidence type="ECO:0000256" key="1">
    <source>
        <dbReference type="ARBA" id="ARBA00023239"/>
    </source>
</evidence>
<organism evidence="3 4">
    <name type="scientific">Pyronema omphalodes (strain CBS 100304)</name>
    <name type="common">Pyronema confluens</name>
    <dbReference type="NCBI Taxonomy" id="1076935"/>
    <lineage>
        <taxon>Eukaryota</taxon>
        <taxon>Fungi</taxon>
        <taxon>Dikarya</taxon>
        <taxon>Ascomycota</taxon>
        <taxon>Pezizomycotina</taxon>
        <taxon>Pezizomycetes</taxon>
        <taxon>Pezizales</taxon>
        <taxon>Pyronemataceae</taxon>
        <taxon>Pyronema</taxon>
    </lineage>
</organism>
<dbReference type="CDD" id="cd00408">
    <property type="entry name" value="DHDPS-like"/>
    <property type="match status" value="1"/>
</dbReference>
<keyword evidence="1" id="KW-0456">Lyase</keyword>
<name>U4LGA8_PYROM</name>
<evidence type="ECO:0000313" key="4">
    <source>
        <dbReference type="Proteomes" id="UP000018144"/>
    </source>
</evidence>
<dbReference type="PROSITE" id="PS00665">
    <property type="entry name" value="DHDPS_1"/>
    <property type="match status" value="1"/>
</dbReference>
<dbReference type="OMA" id="QEGIIQW"/>
<evidence type="ECO:0000313" key="3">
    <source>
        <dbReference type="EMBL" id="CCX10654.1"/>
    </source>
</evidence>
<dbReference type="SMART" id="SM01130">
    <property type="entry name" value="DHDPS"/>
    <property type="match status" value="1"/>
</dbReference>
<dbReference type="GO" id="GO:0008840">
    <property type="term" value="F:4-hydroxy-tetrahydrodipicolinate synthase activity"/>
    <property type="evidence" value="ECO:0007669"/>
    <property type="project" value="TreeGrafter"/>
</dbReference>
<dbReference type="EMBL" id="HF935554">
    <property type="protein sequence ID" value="CCX10654.1"/>
    <property type="molecule type" value="Genomic_DNA"/>
</dbReference>
<dbReference type="InterPro" id="IPR020624">
    <property type="entry name" value="Schiff_base-form_aldolases_CS"/>
</dbReference>
<dbReference type="PRINTS" id="PR00146">
    <property type="entry name" value="DHPICSNTHASE"/>
</dbReference>
<accession>U4LGA8</accession>